<feature type="transmembrane region" description="Helical" evidence="6">
    <location>
        <begin position="363"/>
        <end position="382"/>
    </location>
</feature>
<evidence type="ECO:0000313" key="7">
    <source>
        <dbReference type="Proteomes" id="UP000887566"/>
    </source>
</evidence>
<feature type="transmembrane region" description="Helical" evidence="6">
    <location>
        <begin position="21"/>
        <end position="45"/>
    </location>
</feature>
<dbReference type="WBParaSite" id="PSAMB.scaffold1231size34011.g11898.t1">
    <property type="protein sequence ID" value="PSAMB.scaffold1231size34011.g11898.t1"/>
    <property type="gene ID" value="PSAMB.scaffold1231size34011.g11898"/>
</dbReference>
<protein>
    <submittedName>
        <fullName evidence="8">Gustatory receptor</fullName>
    </submittedName>
</protein>
<feature type="transmembrane region" description="Helical" evidence="6">
    <location>
        <begin position="283"/>
        <end position="307"/>
    </location>
</feature>
<dbReference type="GO" id="GO:0051606">
    <property type="term" value="P:detection of stimulus"/>
    <property type="evidence" value="ECO:0007669"/>
    <property type="project" value="UniProtKB-ARBA"/>
</dbReference>
<feature type="transmembrane region" description="Helical" evidence="6">
    <location>
        <begin position="65"/>
        <end position="84"/>
    </location>
</feature>
<evidence type="ECO:0000256" key="1">
    <source>
        <dbReference type="ARBA" id="ARBA00004141"/>
    </source>
</evidence>
<dbReference type="AlphaFoldDB" id="A0A914UT63"/>
<dbReference type="GO" id="GO:0007606">
    <property type="term" value="P:sensory perception of chemical stimulus"/>
    <property type="evidence" value="ECO:0007669"/>
    <property type="project" value="TreeGrafter"/>
</dbReference>
<sequence>MTITPRSKLSKTLRLFKLRTVITHPVLAVLFALFALIGLAIEAIGYYQMKIQSEKDPSGARANNALRIVAVCHYLHCLVAIHFARQSSKKVPEFIKSWLKLNRTALYQRTTSQAPISRVGFISSLYCFGGVIAFSAFIFAVSFHSSIERVSSDFDFDEAQVLLIIKDFAFNEGHYQMLKCAAVAVTALPNLYMQGMYATFCGIIYCEFCFFQEHFEAFCEEPPVASTVGAFREQHFLLSKLTSAVDEMASYYLAWVHCLNLPCVGVIAYCIMLDRSLSTRVLLLLIGWLLFFLLQFLLCCVPAAAIMTKAHAPLLTLEDLVNFEPSAHRDQEGENSNTDQLLRDDYPAAYWIGAELFRQVSLFVQQLTGSVVGITCGGFFFIRKEALLTVSERTWRAEQTKCTSISLSALIRINYLLCTATSNESVVG</sequence>
<keyword evidence="7" id="KW-1185">Reference proteome</keyword>
<keyword evidence="2 6" id="KW-0812">Transmembrane</keyword>
<evidence type="ECO:0000256" key="5">
    <source>
        <dbReference type="ARBA" id="ARBA00023170"/>
    </source>
</evidence>
<accession>A0A914UT63</accession>
<reference evidence="8" key="1">
    <citation type="submission" date="2022-11" db="UniProtKB">
        <authorList>
            <consortium name="WormBaseParasite"/>
        </authorList>
    </citation>
    <scope>IDENTIFICATION</scope>
</reference>
<keyword evidence="3 6" id="KW-1133">Transmembrane helix</keyword>
<evidence type="ECO:0000256" key="2">
    <source>
        <dbReference type="ARBA" id="ARBA00022692"/>
    </source>
</evidence>
<evidence type="ECO:0000256" key="6">
    <source>
        <dbReference type="SAM" id="Phobius"/>
    </source>
</evidence>
<evidence type="ECO:0000256" key="4">
    <source>
        <dbReference type="ARBA" id="ARBA00023136"/>
    </source>
</evidence>
<proteinExistence type="predicted"/>
<feature type="transmembrane region" description="Helical" evidence="6">
    <location>
        <begin position="119"/>
        <end position="143"/>
    </location>
</feature>
<keyword evidence="4 6" id="KW-0472">Membrane</keyword>
<evidence type="ECO:0000256" key="3">
    <source>
        <dbReference type="ARBA" id="ARBA00022989"/>
    </source>
</evidence>
<comment type="subcellular location">
    <subcellularLocation>
        <location evidence="1">Membrane</location>
        <topology evidence="1">Multi-pass membrane protein</topology>
    </subcellularLocation>
</comment>
<dbReference type="PANTHER" id="PTHR21421">
    <property type="entry name" value="GUSTATORY RECEPTOR"/>
    <property type="match status" value="1"/>
</dbReference>
<dbReference type="GO" id="GO:0038023">
    <property type="term" value="F:signaling receptor activity"/>
    <property type="evidence" value="ECO:0007669"/>
    <property type="project" value="UniProtKB-ARBA"/>
</dbReference>
<organism evidence="7 8">
    <name type="scientific">Plectus sambesii</name>
    <dbReference type="NCBI Taxonomy" id="2011161"/>
    <lineage>
        <taxon>Eukaryota</taxon>
        <taxon>Metazoa</taxon>
        <taxon>Ecdysozoa</taxon>
        <taxon>Nematoda</taxon>
        <taxon>Chromadorea</taxon>
        <taxon>Plectida</taxon>
        <taxon>Plectina</taxon>
        <taxon>Plectoidea</taxon>
        <taxon>Plectidae</taxon>
        <taxon>Plectus</taxon>
    </lineage>
</organism>
<dbReference type="GO" id="GO:0016020">
    <property type="term" value="C:membrane"/>
    <property type="evidence" value="ECO:0007669"/>
    <property type="project" value="UniProtKB-SubCell"/>
</dbReference>
<dbReference type="Proteomes" id="UP000887566">
    <property type="component" value="Unplaced"/>
</dbReference>
<name>A0A914UT63_9BILA</name>
<feature type="transmembrane region" description="Helical" evidence="6">
    <location>
        <begin position="249"/>
        <end position="271"/>
    </location>
</feature>
<dbReference type="PANTHER" id="PTHR21421:SF29">
    <property type="entry name" value="GUSTATORY RECEPTOR 5A FOR TREHALOSE-RELATED"/>
    <property type="match status" value="1"/>
</dbReference>
<evidence type="ECO:0000313" key="8">
    <source>
        <dbReference type="WBParaSite" id="PSAMB.scaffold1231size34011.g11898.t1"/>
    </source>
</evidence>
<keyword evidence="5" id="KW-0675">Receptor</keyword>